<sequence>MFWEYIMDVSFVWIALIGSIIALLLVYMKGSSKRRAR</sequence>
<evidence type="ECO:0000313" key="3">
    <source>
        <dbReference type="Proteomes" id="UP000031014"/>
    </source>
</evidence>
<dbReference type="RefSeq" id="WP_324782409.1">
    <property type="nucleotide sequence ID" value="NZ_BASE01000002.1"/>
</dbReference>
<dbReference type="EMBL" id="BASE01000002">
    <property type="protein sequence ID" value="GAM11900.1"/>
    <property type="molecule type" value="Genomic_DNA"/>
</dbReference>
<accession>A0A0A8WWC3</accession>
<keyword evidence="3" id="KW-1185">Reference proteome</keyword>
<comment type="caution">
    <text evidence="2">The sequence shown here is derived from an EMBL/GenBank/DDBJ whole genome shotgun (WGS) entry which is preliminary data.</text>
</comment>
<dbReference type="AlphaFoldDB" id="A0A0A8WWC3"/>
<dbReference type="Proteomes" id="UP000031014">
    <property type="component" value="Unassembled WGS sequence"/>
</dbReference>
<keyword evidence="1" id="KW-0812">Transmembrane</keyword>
<evidence type="ECO:0000256" key="1">
    <source>
        <dbReference type="SAM" id="Phobius"/>
    </source>
</evidence>
<name>A0A0A8WWC3_MESS1</name>
<protein>
    <submittedName>
        <fullName evidence="2">Uncharacterized protein</fullName>
    </submittedName>
</protein>
<dbReference type="NCBIfam" id="NF045534">
    <property type="entry name" value="small_EYxxD"/>
    <property type="match status" value="1"/>
</dbReference>
<reference evidence="2 3" key="1">
    <citation type="submission" date="2013-06" db="EMBL/GenBank/DDBJ databases">
        <title>Whole genome shotgun sequence of Bacillus selenatarsenatis SF-1.</title>
        <authorList>
            <person name="Kuroda M."/>
            <person name="Sei K."/>
            <person name="Yamashita M."/>
            <person name="Ike M."/>
        </authorList>
    </citation>
    <scope>NUCLEOTIDE SEQUENCE [LARGE SCALE GENOMIC DNA]</scope>
    <source>
        <strain evidence="2 3">SF-1</strain>
    </source>
</reference>
<evidence type="ECO:0000313" key="2">
    <source>
        <dbReference type="EMBL" id="GAM11900.1"/>
    </source>
</evidence>
<proteinExistence type="predicted"/>
<feature type="transmembrane region" description="Helical" evidence="1">
    <location>
        <begin position="6"/>
        <end position="27"/>
    </location>
</feature>
<organism evidence="2 3">
    <name type="scientific">Mesobacillus selenatarsenatis (strain DSM 18680 / JCM 14380 / FERM P-15431 / SF-1)</name>
    <dbReference type="NCBI Taxonomy" id="1321606"/>
    <lineage>
        <taxon>Bacteria</taxon>
        <taxon>Bacillati</taxon>
        <taxon>Bacillota</taxon>
        <taxon>Bacilli</taxon>
        <taxon>Bacillales</taxon>
        <taxon>Bacillaceae</taxon>
        <taxon>Mesobacillus</taxon>
    </lineage>
</organism>
<keyword evidence="1" id="KW-0472">Membrane</keyword>
<gene>
    <name evidence="2" type="ORF">SAMD00020551_0015</name>
</gene>
<keyword evidence="1" id="KW-1133">Transmembrane helix</keyword>